<feature type="transmembrane region" description="Helical" evidence="11">
    <location>
        <begin position="425"/>
        <end position="442"/>
    </location>
</feature>
<feature type="transmembrane region" description="Helical" evidence="11">
    <location>
        <begin position="159"/>
        <end position="184"/>
    </location>
</feature>
<feature type="transmembrane region" description="Helical" evidence="11">
    <location>
        <begin position="75"/>
        <end position="93"/>
    </location>
</feature>
<keyword evidence="9" id="KW-0406">Ion transport</keyword>
<feature type="transmembrane region" description="Helical" evidence="11">
    <location>
        <begin position="394"/>
        <end position="418"/>
    </location>
</feature>
<feature type="transmembrane region" description="Helical" evidence="11">
    <location>
        <begin position="6"/>
        <end position="23"/>
    </location>
</feature>
<keyword evidence="7 11" id="KW-1133">Transmembrane helix</keyword>
<feature type="transmembrane region" description="Helical" evidence="11">
    <location>
        <begin position="279"/>
        <end position="302"/>
    </location>
</feature>
<dbReference type="GO" id="GO:0006814">
    <property type="term" value="P:sodium ion transport"/>
    <property type="evidence" value="ECO:0007669"/>
    <property type="project" value="UniProtKB-KW"/>
</dbReference>
<dbReference type="InterPro" id="IPR050277">
    <property type="entry name" value="Sodium:Solute_Symporter"/>
</dbReference>
<dbReference type="PROSITE" id="PS50283">
    <property type="entry name" value="NA_SOLUT_SYMP_3"/>
    <property type="match status" value="1"/>
</dbReference>
<evidence type="ECO:0000256" key="4">
    <source>
        <dbReference type="ARBA" id="ARBA00022475"/>
    </source>
</evidence>
<dbReference type="PANTHER" id="PTHR48086:SF8">
    <property type="entry name" value="MONOCARBOXYLIC ACID PERMEASE"/>
    <property type="match status" value="1"/>
</dbReference>
<dbReference type="Gene3D" id="1.20.1730.10">
    <property type="entry name" value="Sodium/glucose cotransporter"/>
    <property type="match status" value="1"/>
</dbReference>
<dbReference type="InterPro" id="IPR001734">
    <property type="entry name" value="Na/solute_symporter"/>
</dbReference>
<keyword evidence="13" id="KW-1185">Reference proteome</keyword>
<dbReference type="Pfam" id="PF00474">
    <property type="entry name" value="SSF"/>
    <property type="match status" value="1"/>
</dbReference>
<keyword evidence="3" id="KW-0813">Transport</keyword>
<evidence type="ECO:0000256" key="8">
    <source>
        <dbReference type="ARBA" id="ARBA00023136"/>
    </source>
</evidence>
<feature type="transmembrane region" description="Helical" evidence="11">
    <location>
        <begin position="121"/>
        <end position="139"/>
    </location>
</feature>
<evidence type="ECO:0000256" key="1">
    <source>
        <dbReference type="ARBA" id="ARBA00004141"/>
    </source>
</evidence>
<dbReference type="PANTHER" id="PTHR48086">
    <property type="entry name" value="SODIUM/PROLINE SYMPORTER-RELATED"/>
    <property type="match status" value="1"/>
</dbReference>
<keyword evidence="4" id="KW-1003">Cell membrane</keyword>
<keyword evidence="9" id="KW-0915">Sodium</keyword>
<dbReference type="GO" id="GO:0005886">
    <property type="term" value="C:plasma membrane"/>
    <property type="evidence" value="ECO:0007669"/>
    <property type="project" value="TreeGrafter"/>
</dbReference>
<dbReference type="GO" id="GO:0046942">
    <property type="term" value="P:carboxylic acid transport"/>
    <property type="evidence" value="ECO:0007669"/>
    <property type="project" value="UniProtKB-ARBA"/>
</dbReference>
<comment type="subcellular location">
    <subcellularLocation>
        <location evidence="1">Membrane</location>
        <topology evidence="1">Multi-pass membrane protein</topology>
    </subcellularLocation>
</comment>
<keyword evidence="6" id="KW-0769">Symport</keyword>
<dbReference type="STRING" id="1579979.WM2015_2199"/>
<organism evidence="12 13">
    <name type="scientific">Wenzhouxiangella marina</name>
    <dbReference type="NCBI Taxonomy" id="1579979"/>
    <lineage>
        <taxon>Bacteria</taxon>
        <taxon>Pseudomonadati</taxon>
        <taxon>Pseudomonadota</taxon>
        <taxon>Gammaproteobacteria</taxon>
        <taxon>Chromatiales</taxon>
        <taxon>Wenzhouxiangellaceae</taxon>
        <taxon>Wenzhouxiangella</taxon>
    </lineage>
</organism>
<keyword evidence="8 11" id="KW-0472">Membrane</keyword>
<evidence type="ECO:0000256" key="10">
    <source>
        <dbReference type="RuleBase" id="RU362091"/>
    </source>
</evidence>
<dbReference type="EMBL" id="CP012154">
    <property type="protein sequence ID" value="AKS42562.1"/>
    <property type="molecule type" value="Genomic_DNA"/>
</dbReference>
<feature type="transmembrane region" description="Helical" evidence="11">
    <location>
        <begin position="314"/>
        <end position="334"/>
    </location>
</feature>
<dbReference type="InterPro" id="IPR038377">
    <property type="entry name" value="Na/Glc_symporter_sf"/>
</dbReference>
<evidence type="ECO:0000256" key="11">
    <source>
        <dbReference type="SAM" id="Phobius"/>
    </source>
</evidence>
<comment type="similarity">
    <text evidence="2 10">Belongs to the sodium:solute symporter (SSF) (TC 2.A.21) family.</text>
</comment>
<dbReference type="RefSeq" id="WP_049726116.1">
    <property type="nucleotide sequence ID" value="NZ_CP012154.1"/>
</dbReference>
<evidence type="ECO:0000256" key="6">
    <source>
        <dbReference type="ARBA" id="ARBA00022847"/>
    </source>
</evidence>
<dbReference type="InterPro" id="IPR018212">
    <property type="entry name" value="Na/solute_symporter_CS"/>
</dbReference>
<evidence type="ECO:0000313" key="12">
    <source>
        <dbReference type="EMBL" id="AKS42562.1"/>
    </source>
</evidence>
<accession>A0A0K0XY58</accession>
<dbReference type="CDD" id="cd10322">
    <property type="entry name" value="SLC5sbd"/>
    <property type="match status" value="1"/>
</dbReference>
<evidence type="ECO:0000256" key="2">
    <source>
        <dbReference type="ARBA" id="ARBA00006434"/>
    </source>
</evidence>
<dbReference type="GO" id="GO:0015293">
    <property type="term" value="F:symporter activity"/>
    <property type="evidence" value="ECO:0007669"/>
    <property type="project" value="UniProtKB-KW"/>
</dbReference>
<keyword evidence="9" id="KW-0739">Sodium transport</keyword>
<evidence type="ECO:0000256" key="7">
    <source>
        <dbReference type="ARBA" id="ARBA00022989"/>
    </source>
</evidence>
<dbReference type="PROSITE" id="PS00457">
    <property type="entry name" value="NA_SOLUT_SYMP_2"/>
    <property type="match status" value="1"/>
</dbReference>
<evidence type="ECO:0000256" key="5">
    <source>
        <dbReference type="ARBA" id="ARBA00022692"/>
    </source>
</evidence>
<feature type="transmembrane region" description="Helical" evidence="11">
    <location>
        <begin position="43"/>
        <end position="63"/>
    </location>
</feature>
<protein>
    <submittedName>
        <fullName evidence="12">Pantothenate permease</fullName>
    </submittedName>
</protein>
<dbReference type="KEGG" id="wma:WM2015_2199"/>
<gene>
    <name evidence="12" type="ORF">WM2015_2199</name>
</gene>
<evidence type="ECO:0000256" key="9">
    <source>
        <dbReference type="ARBA" id="ARBA00023201"/>
    </source>
</evidence>
<evidence type="ECO:0000313" key="13">
    <source>
        <dbReference type="Proteomes" id="UP000066624"/>
    </source>
</evidence>
<evidence type="ECO:0000256" key="3">
    <source>
        <dbReference type="ARBA" id="ARBA00022448"/>
    </source>
</evidence>
<proteinExistence type="inferred from homology"/>
<feature type="transmembrane region" description="Helical" evidence="11">
    <location>
        <begin position="239"/>
        <end position="258"/>
    </location>
</feature>
<feature type="transmembrane region" description="Helical" evidence="11">
    <location>
        <begin position="454"/>
        <end position="472"/>
    </location>
</feature>
<dbReference type="PATRIC" id="fig|1579979.3.peg.2248"/>
<feature type="transmembrane region" description="Helical" evidence="11">
    <location>
        <begin position="191"/>
        <end position="209"/>
    </location>
</feature>
<keyword evidence="5 11" id="KW-0812">Transmembrane</keyword>
<sequence length="490" mass="52159">MADWVLITAMIAAYLGLTLFVGLRAGRGTSATVTGFVAGDRNFGFLVMYFVTGATVFSAFAFLGGPGWAYSRGAAAFYILSYGVLGMVPWYVVGPKVARIGRQLGHVTQGQFLTGRFPSRFLSVLIVLISVAALIPYITLQMRGAGIVVEAVTEGHVPLWAGAAIAYGIVLIYVLVSGVAAVGWTNTLQGVFMIVIAWALGLYLPYALYGGIGPMFEAILAERPELLATPGLTAGGEPWTWGGYTSAILISAIGLTMWPHLFMKAFTARDGRIIQRTVVWFPTFQLFLLPVFLIGFAGVLFVDELPRPDFILPYLILNVDLPLIVVGLFCAGALSASMSTGDALLHATASVAVEDGVRPFVDLDEARQRQLIRLLVLAAGGVAYYFAVAEGISLVVLLLTSYGIIAQLAPPVLAALFWSRATTPGAIAGLLAGAATALLFFFQPDWRPFGIHEGLLGLMVHVPVLVIVSLLTPAQPAEQVRAYLSPATAD</sequence>
<reference evidence="12 13" key="1">
    <citation type="submission" date="2015-07" db="EMBL/GenBank/DDBJ databases">
        <authorList>
            <person name="Noorani M."/>
        </authorList>
    </citation>
    <scope>NUCLEOTIDE SEQUENCE [LARGE SCALE GENOMIC DNA]</scope>
    <source>
        <strain evidence="12 13">KCTC 42284</strain>
    </source>
</reference>
<dbReference type="AlphaFoldDB" id="A0A0K0XY58"/>
<name>A0A0K0XY58_9GAMM</name>
<dbReference type="Proteomes" id="UP000066624">
    <property type="component" value="Chromosome"/>
</dbReference>
<dbReference type="OrthoDB" id="9789704at2"/>